<protein>
    <recommendedName>
        <fullName evidence="4">Lipoprotein</fullName>
    </recommendedName>
</protein>
<evidence type="ECO:0000313" key="2">
    <source>
        <dbReference type="EMBL" id="KGN96817.1"/>
    </source>
</evidence>
<comment type="caution">
    <text evidence="2">The sequence shown here is derived from an EMBL/GenBank/DDBJ whole genome shotgun (WGS) entry which is preliminary data.</text>
</comment>
<name>A0AB34PH73_9PORP</name>
<feature type="signal peptide" evidence="1">
    <location>
        <begin position="1"/>
        <end position="20"/>
    </location>
</feature>
<organism evidence="2 3">
    <name type="scientific">Porphyromonas crevioricanis</name>
    <dbReference type="NCBI Taxonomy" id="393921"/>
    <lineage>
        <taxon>Bacteria</taxon>
        <taxon>Pseudomonadati</taxon>
        <taxon>Bacteroidota</taxon>
        <taxon>Bacteroidia</taxon>
        <taxon>Bacteroidales</taxon>
        <taxon>Porphyromonadaceae</taxon>
        <taxon>Porphyromonas</taxon>
    </lineage>
</organism>
<proteinExistence type="predicted"/>
<evidence type="ECO:0000256" key="1">
    <source>
        <dbReference type="SAM" id="SignalP"/>
    </source>
</evidence>
<evidence type="ECO:0008006" key="4">
    <source>
        <dbReference type="Google" id="ProtNLM"/>
    </source>
</evidence>
<feature type="chain" id="PRO_5044316417" description="Lipoprotein" evidence="1">
    <location>
        <begin position="21"/>
        <end position="139"/>
    </location>
</feature>
<gene>
    <name evidence="2" type="ORF">HQ38_00590</name>
</gene>
<dbReference type="EMBL" id="JQJC01000002">
    <property type="protein sequence ID" value="KGN96817.1"/>
    <property type="molecule type" value="Genomic_DNA"/>
</dbReference>
<dbReference type="RefSeq" id="WP_036846535.1">
    <property type="nucleotide sequence ID" value="NZ_JQJC01000002.1"/>
</dbReference>
<reference evidence="2 3" key="1">
    <citation type="submission" date="2014-08" db="EMBL/GenBank/DDBJ databases">
        <title>Porphyromonas crevioricanis strain:COT-253_OH1447 Genome sequencing.</title>
        <authorList>
            <person name="Wallis C."/>
            <person name="Deusch O."/>
            <person name="O'Flynn C."/>
            <person name="Davis I."/>
            <person name="Jospin G."/>
            <person name="Darling A.E."/>
            <person name="Coil D.A."/>
            <person name="Alexiev A."/>
            <person name="Horsfall A."/>
            <person name="Kirkwood N."/>
            <person name="Harris S."/>
            <person name="Eisen J.A."/>
        </authorList>
    </citation>
    <scope>NUCLEOTIDE SEQUENCE [LARGE SCALE GENOMIC DNA]</scope>
    <source>
        <strain evidence="3">COT-253 OH1447</strain>
    </source>
</reference>
<dbReference type="AlphaFoldDB" id="A0AB34PH73"/>
<sequence>MKKIIGILLLLITCSIVAFSQSKNEAFSNKEFMVKLDSVQIGYSKDRVKNIMGTPYKVSFVQYKDQGLVEQLSYRVRVYNGSWAFVNYSFIFYNSKLIALVETEIPSSSSAIHLNHSSIGDFVRNILPLILFDKQEGKN</sequence>
<keyword evidence="1" id="KW-0732">Signal</keyword>
<accession>A0AB34PH73</accession>
<dbReference type="Proteomes" id="UP000030136">
    <property type="component" value="Unassembled WGS sequence"/>
</dbReference>
<evidence type="ECO:0000313" key="3">
    <source>
        <dbReference type="Proteomes" id="UP000030136"/>
    </source>
</evidence>